<dbReference type="SUPFAM" id="SSF54593">
    <property type="entry name" value="Glyoxalase/Bleomycin resistance protein/Dihydroxybiphenyl dioxygenase"/>
    <property type="match status" value="1"/>
</dbReference>
<sequence length="144" mass="16617">MPTPLAIGRFNHATLNCRDVGRSVAFYRDLLGLRQMKRPPFSFAGAWLYRDGLGMMIHLNEIQDLPSLPDDIQTRHRHLAFRAEDFDATLADLRERGIPFVERTLPDLGYRQAFFHDPDGNIIELGEWPDVEDLIQRENLELDG</sequence>
<dbReference type="PROSITE" id="PS51819">
    <property type="entry name" value="VOC"/>
    <property type="match status" value="1"/>
</dbReference>
<dbReference type="PANTHER" id="PTHR46142:SF3">
    <property type="entry name" value="F18B13.24 PROTEIN"/>
    <property type="match status" value="1"/>
</dbReference>
<name>A0A5C5VHT3_9BACT</name>
<feature type="domain" description="VOC" evidence="1">
    <location>
        <begin position="9"/>
        <end position="128"/>
    </location>
</feature>
<protein>
    <submittedName>
        <fullName evidence="2">Fosfomycin resistance protein FosB</fullName>
    </submittedName>
</protein>
<dbReference type="Pfam" id="PF00903">
    <property type="entry name" value="Glyoxalase"/>
    <property type="match status" value="1"/>
</dbReference>
<keyword evidence="3" id="KW-1185">Reference proteome</keyword>
<proteinExistence type="predicted"/>
<comment type="caution">
    <text evidence="2">The sequence shown here is derived from an EMBL/GenBank/DDBJ whole genome shotgun (WGS) entry which is preliminary data.</text>
</comment>
<dbReference type="InterPro" id="IPR037523">
    <property type="entry name" value="VOC_core"/>
</dbReference>
<dbReference type="EMBL" id="SIHJ01000001">
    <property type="protein sequence ID" value="TWT37671.1"/>
    <property type="molecule type" value="Genomic_DNA"/>
</dbReference>
<dbReference type="OrthoDB" id="9800322at2"/>
<dbReference type="RefSeq" id="WP_146564987.1">
    <property type="nucleotide sequence ID" value="NZ_SIHJ01000001.1"/>
</dbReference>
<dbReference type="Gene3D" id="3.10.180.10">
    <property type="entry name" value="2,3-Dihydroxybiphenyl 1,2-Dioxygenase, domain 1"/>
    <property type="match status" value="1"/>
</dbReference>
<dbReference type="AlphaFoldDB" id="A0A5C5VHT3"/>
<dbReference type="PANTHER" id="PTHR46142">
    <property type="match status" value="1"/>
</dbReference>
<evidence type="ECO:0000259" key="1">
    <source>
        <dbReference type="PROSITE" id="PS51819"/>
    </source>
</evidence>
<organism evidence="2 3">
    <name type="scientific">Posidoniimonas corsicana</name>
    <dbReference type="NCBI Taxonomy" id="1938618"/>
    <lineage>
        <taxon>Bacteria</taxon>
        <taxon>Pseudomonadati</taxon>
        <taxon>Planctomycetota</taxon>
        <taxon>Planctomycetia</taxon>
        <taxon>Pirellulales</taxon>
        <taxon>Lacipirellulaceae</taxon>
        <taxon>Posidoniimonas</taxon>
    </lineage>
</organism>
<evidence type="ECO:0000313" key="3">
    <source>
        <dbReference type="Proteomes" id="UP000316714"/>
    </source>
</evidence>
<dbReference type="Proteomes" id="UP000316714">
    <property type="component" value="Unassembled WGS sequence"/>
</dbReference>
<gene>
    <name evidence="2" type="ORF">KOR34_26310</name>
</gene>
<dbReference type="InterPro" id="IPR029068">
    <property type="entry name" value="Glyas_Bleomycin-R_OHBP_Dase"/>
</dbReference>
<accession>A0A5C5VHT3</accession>
<dbReference type="InterPro" id="IPR004360">
    <property type="entry name" value="Glyas_Fos-R_dOase_dom"/>
</dbReference>
<reference evidence="2 3" key="1">
    <citation type="submission" date="2019-02" db="EMBL/GenBank/DDBJ databases">
        <title>Deep-cultivation of Planctomycetes and their phenomic and genomic characterization uncovers novel biology.</title>
        <authorList>
            <person name="Wiegand S."/>
            <person name="Jogler M."/>
            <person name="Boedeker C."/>
            <person name="Pinto D."/>
            <person name="Vollmers J."/>
            <person name="Rivas-Marin E."/>
            <person name="Kohn T."/>
            <person name="Peeters S.H."/>
            <person name="Heuer A."/>
            <person name="Rast P."/>
            <person name="Oberbeckmann S."/>
            <person name="Bunk B."/>
            <person name="Jeske O."/>
            <person name="Meyerdierks A."/>
            <person name="Storesund J.E."/>
            <person name="Kallscheuer N."/>
            <person name="Luecker S."/>
            <person name="Lage O.M."/>
            <person name="Pohl T."/>
            <person name="Merkel B.J."/>
            <person name="Hornburger P."/>
            <person name="Mueller R.-W."/>
            <person name="Bruemmer F."/>
            <person name="Labrenz M."/>
            <person name="Spormann A.M."/>
            <person name="Op Den Camp H."/>
            <person name="Overmann J."/>
            <person name="Amann R."/>
            <person name="Jetten M.S.M."/>
            <person name="Mascher T."/>
            <person name="Medema M.H."/>
            <person name="Devos D.P."/>
            <person name="Kaster A.-K."/>
            <person name="Ovreas L."/>
            <person name="Rohde M."/>
            <person name="Galperin M.Y."/>
            <person name="Jogler C."/>
        </authorList>
    </citation>
    <scope>NUCLEOTIDE SEQUENCE [LARGE SCALE GENOMIC DNA]</scope>
    <source>
        <strain evidence="2 3">KOR34</strain>
    </source>
</reference>
<evidence type="ECO:0000313" key="2">
    <source>
        <dbReference type="EMBL" id="TWT37671.1"/>
    </source>
</evidence>